<dbReference type="EC" id="5.1.1.7" evidence="3 8"/>
<feature type="binding site" evidence="8">
    <location>
        <begin position="216"/>
        <end position="217"/>
    </location>
    <ligand>
        <name>substrate</name>
    </ligand>
</feature>
<comment type="function">
    <text evidence="8">Catalyzes the stereoinversion of LL-2,6-diaminopimelate (L,L-DAP) to meso-diaminopimelate (meso-DAP), a precursor of L-lysine and an essential component of the bacterial peptidoglycan.</text>
</comment>
<evidence type="ECO:0000256" key="1">
    <source>
        <dbReference type="ARBA" id="ARBA00005196"/>
    </source>
</evidence>
<evidence type="ECO:0000256" key="3">
    <source>
        <dbReference type="ARBA" id="ARBA00013080"/>
    </source>
</evidence>
<dbReference type="Gene3D" id="3.10.310.10">
    <property type="entry name" value="Diaminopimelate Epimerase, Chain A, domain 1"/>
    <property type="match status" value="2"/>
</dbReference>
<dbReference type="Pfam" id="PF01678">
    <property type="entry name" value="DAP_epimerase"/>
    <property type="match status" value="2"/>
</dbReference>
<feature type="active site" description="Proton donor" evidence="8">
    <location>
        <position position="77"/>
    </location>
</feature>
<feature type="binding site" evidence="8">
    <location>
        <position position="164"/>
    </location>
    <ligand>
        <name>substrate</name>
    </ligand>
</feature>
<keyword evidence="11" id="KW-1185">Reference proteome</keyword>
<comment type="subunit">
    <text evidence="8">Homodimer.</text>
</comment>
<dbReference type="PANTHER" id="PTHR31689:SF0">
    <property type="entry name" value="DIAMINOPIMELATE EPIMERASE"/>
    <property type="match status" value="1"/>
</dbReference>
<dbReference type="NCBIfam" id="TIGR00652">
    <property type="entry name" value="DapF"/>
    <property type="match status" value="1"/>
</dbReference>
<feature type="binding site" evidence="8">
    <location>
        <position position="68"/>
    </location>
    <ligand>
        <name>substrate</name>
    </ligand>
</feature>
<dbReference type="PANTHER" id="PTHR31689">
    <property type="entry name" value="DIAMINOPIMELATE EPIMERASE, CHLOROPLASTIC"/>
    <property type="match status" value="1"/>
</dbReference>
<accession>A0ABV9P1N9</accession>
<comment type="catalytic activity">
    <reaction evidence="7 8">
        <text>(2S,6S)-2,6-diaminopimelate = meso-2,6-diaminopimelate</text>
        <dbReference type="Rhea" id="RHEA:15393"/>
        <dbReference type="ChEBI" id="CHEBI:57609"/>
        <dbReference type="ChEBI" id="CHEBI:57791"/>
        <dbReference type="EC" id="5.1.1.7"/>
    </reaction>
</comment>
<feature type="site" description="Could be important to modulate the pK values of the two catalytic cysteine residues" evidence="8">
    <location>
        <position position="166"/>
    </location>
</feature>
<feature type="binding site" evidence="8">
    <location>
        <position position="198"/>
    </location>
    <ligand>
        <name>substrate</name>
    </ligand>
</feature>
<organism evidence="10 11">
    <name type="scientific">Bacillus daqingensis</name>
    <dbReference type="NCBI Taxonomy" id="872396"/>
    <lineage>
        <taxon>Bacteria</taxon>
        <taxon>Bacillati</taxon>
        <taxon>Bacillota</taxon>
        <taxon>Bacilli</taxon>
        <taxon>Bacillales</taxon>
        <taxon>Bacillaceae</taxon>
        <taxon>Bacillus</taxon>
    </lineage>
</organism>
<dbReference type="InterPro" id="IPR018510">
    <property type="entry name" value="DAP_epimerase_AS"/>
</dbReference>
<keyword evidence="8" id="KW-0963">Cytoplasm</keyword>
<comment type="similarity">
    <text evidence="2 8">Belongs to the diaminopimelate epimerase family.</text>
</comment>
<proteinExistence type="inferred from homology"/>
<evidence type="ECO:0000256" key="9">
    <source>
        <dbReference type="PROSITE-ProRule" id="PRU10125"/>
    </source>
</evidence>
<comment type="caution">
    <text evidence="10">The sequence shown here is derived from an EMBL/GenBank/DDBJ whole genome shotgun (WGS) entry which is preliminary data.</text>
</comment>
<dbReference type="EMBL" id="JBHSGK010000021">
    <property type="protein sequence ID" value="MFC4738204.1"/>
    <property type="molecule type" value="Genomic_DNA"/>
</dbReference>
<feature type="active site" description="Proton acceptor" evidence="8">
    <location>
        <position position="225"/>
    </location>
</feature>
<keyword evidence="5 8" id="KW-0457">Lysine biosynthesis</keyword>
<reference evidence="11" key="1">
    <citation type="journal article" date="2019" name="Int. J. Syst. Evol. Microbiol.">
        <title>The Global Catalogue of Microorganisms (GCM) 10K type strain sequencing project: providing services to taxonomists for standard genome sequencing and annotation.</title>
        <authorList>
            <consortium name="The Broad Institute Genomics Platform"/>
            <consortium name="The Broad Institute Genome Sequencing Center for Infectious Disease"/>
            <person name="Wu L."/>
            <person name="Ma J."/>
        </authorList>
    </citation>
    <scope>NUCLEOTIDE SEQUENCE [LARGE SCALE GENOMIC DNA]</scope>
    <source>
        <strain evidence="11">JCM 12165</strain>
    </source>
</reference>
<evidence type="ECO:0000256" key="6">
    <source>
        <dbReference type="ARBA" id="ARBA00023235"/>
    </source>
</evidence>
<feature type="site" description="Could be important to modulate the pK values of the two catalytic cysteine residues" evidence="8">
    <location>
        <position position="216"/>
    </location>
</feature>
<dbReference type="RefSeq" id="WP_377910792.1">
    <property type="nucleotide sequence ID" value="NZ_JBHSGK010000021.1"/>
</dbReference>
<feature type="active site" evidence="9">
    <location>
        <position position="77"/>
    </location>
</feature>
<comment type="pathway">
    <text evidence="1 8">Amino-acid biosynthesis; L-lysine biosynthesis via DAP pathway; DL-2,6-diaminopimelate from LL-2,6-diaminopimelate: step 1/1.</text>
</comment>
<evidence type="ECO:0000256" key="2">
    <source>
        <dbReference type="ARBA" id="ARBA00010219"/>
    </source>
</evidence>
<feature type="binding site" evidence="8">
    <location>
        <position position="13"/>
    </location>
    <ligand>
        <name>substrate</name>
    </ligand>
</feature>
<dbReference type="GO" id="GO:0008837">
    <property type="term" value="F:diaminopimelate epimerase activity"/>
    <property type="evidence" value="ECO:0007669"/>
    <property type="project" value="UniProtKB-EC"/>
</dbReference>
<feature type="binding site" evidence="8">
    <location>
        <begin position="226"/>
        <end position="227"/>
    </location>
    <ligand>
        <name>substrate</name>
    </ligand>
</feature>
<gene>
    <name evidence="8 10" type="primary">dapF</name>
    <name evidence="10" type="ORF">ACFO4L_16655</name>
</gene>
<dbReference type="SUPFAM" id="SSF54506">
    <property type="entry name" value="Diaminopimelate epimerase-like"/>
    <property type="match status" value="2"/>
</dbReference>
<dbReference type="Proteomes" id="UP001595896">
    <property type="component" value="Unassembled WGS sequence"/>
</dbReference>
<keyword evidence="4 8" id="KW-0028">Amino-acid biosynthesis</keyword>
<evidence type="ECO:0000256" key="8">
    <source>
        <dbReference type="HAMAP-Rule" id="MF_00197"/>
    </source>
</evidence>
<evidence type="ECO:0000256" key="7">
    <source>
        <dbReference type="ARBA" id="ARBA00051712"/>
    </source>
</evidence>
<comment type="subcellular location">
    <subcellularLocation>
        <location evidence="8">Cytoplasm</location>
    </subcellularLocation>
</comment>
<dbReference type="InterPro" id="IPR001653">
    <property type="entry name" value="DAP_epimerase_DapF"/>
</dbReference>
<evidence type="ECO:0000256" key="4">
    <source>
        <dbReference type="ARBA" id="ARBA00022605"/>
    </source>
</evidence>
<evidence type="ECO:0000313" key="11">
    <source>
        <dbReference type="Proteomes" id="UP001595896"/>
    </source>
</evidence>
<dbReference type="PROSITE" id="PS01326">
    <property type="entry name" value="DAP_EPIMERASE"/>
    <property type="match status" value="1"/>
</dbReference>
<dbReference type="HAMAP" id="MF_00197">
    <property type="entry name" value="DAP_epimerase"/>
    <property type="match status" value="1"/>
</dbReference>
<feature type="binding site" evidence="8">
    <location>
        <begin position="78"/>
        <end position="79"/>
    </location>
    <ligand>
        <name>substrate</name>
    </ligand>
</feature>
<keyword evidence="6 8" id="KW-0413">Isomerase</keyword>
<comment type="caution">
    <text evidence="8">Lacks conserved residue(s) required for the propagation of feature annotation.</text>
</comment>
<protein>
    <recommendedName>
        <fullName evidence="3 8">Diaminopimelate epimerase</fullName>
        <shortName evidence="8">DAP epimerase</shortName>
        <ecNumber evidence="3 8">5.1.1.7</ecNumber>
    </recommendedName>
    <alternativeName>
        <fullName evidence="8">PLP-independent amino acid racemase</fullName>
    </alternativeName>
</protein>
<name>A0ABV9P1N9_9BACI</name>
<sequence>MKLKAVKCHGSKNDFVIIDEWTENPELTDEMREQLAVALSDRGGKIGSDGVLFILPGSETKARMRMLNSDGSEAEMCGNGLRCAARYILEQTGLQKSLVETMKAPLATGVQEPVFEQIPTYEVAIKPVSFQPEEVPVAAESELRLAAIPEIHPTARFTALSVPNPHLVALVDQFEDKEVEACGKRANELKELLPNGTNVSFVKELANGSIFVRTYERGVGLTNACGTAMSASALVSCLDGGQQLGSKLTVYNPGGMVHVIPEKHGEAYEMRLIGNATYEWAGSITVEDGDFSGFQLNVDTAFPDETAAYERMEKYARQKAGSL</sequence>
<evidence type="ECO:0000256" key="5">
    <source>
        <dbReference type="ARBA" id="ARBA00023154"/>
    </source>
</evidence>
<evidence type="ECO:0000313" key="10">
    <source>
        <dbReference type="EMBL" id="MFC4738204.1"/>
    </source>
</evidence>